<evidence type="ECO:0000256" key="5">
    <source>
        <dbReference type="ARBA" id="ARBA00022759"/>
    </source>
</evidence>
<keyword evidence="3" id="KW-0540">Nuclease</keyword>
<evidence type="ECO:0000256" key="1">
    <source>
        <dbReference type="ARBA" id="ARBA00000077"/>
    </source>
</evidence>
<keyword evidence="5" id="KW-0255">Endonuclease</keyword>
<dbReference type="PANTHER" id="PTHR10642:SF26">
    <property type="entry name" value="RIBONUCLEASE H1"/>
    <property type="match status" value="1"/>
</dbReference>
<feature type="domain" description="RNase H type-1" evidence="7">
    <location>
        <begin position="64"/>
        <end position="202"/>
    </location>
</feature>
<evidence type="ECO:0000256" key="2">
    <source>
        <dbReference type="ARBA" id="ARBA00012180"/>
    </source>
</evidence>
<reference evidence="8 9" key="1">
    <citation type="submission" date="2023-11" db="EMBL/GenBank/DDBJ databases">
        <title>Draft genome sequence of a psychrophilic Clostridium strain from permafrost water brine.</title>
        <authorList>
            <person name="Shcherbakova V.A."/>
            <person name="Trubitsyn V.E."/>
            <person name="Zakharyuk A.G."/>
        </authorList>
    </citation>
    <scope>NUCLEOTIDE SEQUENCE [LARGE SCALE GENOMIC DNA]</scope>
    <source>
        <strain evidence="8 9">14F</strain>
    </source>
</reference>
<dbReference type="InterPro" id="IPR050092">
    <property type="entry name" value="RNase_H"/>
</dbReference>
<evidence type="ECO:0000259" key="7">
    <source>
        <dbReference type="PROSITE" id="PS50879"/>
    </source>
</evidence>
<dbReference type="EMBL" id="JAZHFS010000045">
    <property type="protein sequence ID" value="MEF2115247.1"/>
    <property type="molecule type" value="Genomic_DNA"/>
</dbReference>
<name>A0ABU7UV66_9CLOT</name>
<dbReference type="PROSITE" id="PS50879">
    <property type="entry name" value="RNASE_H_1"/>
    <property type="match status" value="1"/>
</dbReference>
<dbReference type="InterPro" id="IPR002156">
    <property type="entry name" value="RNaseH_domain"/>
</dbReference>
<sequence length="271" mass="30915">MAKNKYYAVKIGKVPGIYESWEECKKMIDGFSNADYKAFGKKEDAEAFINIETKHENKNIIMSTLDTAIAYVDGSYSDTAKMYSFGCILITPSGEIIKKSGHGNDPKALNVRNVAGELQGAMYAVKLAYELGYKRIIIRHDYIGIARWYLGEWKAKDYISKVYIDYMLKYGIKIKILFEKVDAHSGDKYNDEVDKLAKSALRSNQNERSEYSYATREKLIKFIHESIMDSSEVTAYLGITSQKLSSLNRNGKLKSIKKSIYLKMDVDKLKD</sequence>
<evidence type="ECO:0000256" key="6">
    <source>
        <dbReference type="ARBA" id="ARBA00022801"/>
    </source>
</evidence>
<evidence type="ECO:0000313" key="9">
    <source>
        <dbReference type="Proteomes" id="UP001498469"/>
    </source>
</evidence>
<comment type="catalytic activity">
    <reaction evidence="1">
        <text>Endonucleolytic cleavage to 5'-phosphomonoester.</text>
        <dbReference type="EC" id="3.1.26.4"/>
    </reaction>
</comment>
<keyword evidence="6" id="KW-0378">Hydrolase</keyword>
<dbReference type="Proteomes" id="UP001498469">
    <property type="component" value="Unassembled WGS sequence"/>
</dbReference>
<dbReference type="Pfam" id="PF01693">
    <property type="entry name" value="Cauli_VI"/>
    <property type="match status" value="1"/>
</dbReference>
<comment type="caution">
    <text evidence="8">The sequence shown here is derived from an EMBL/GenBank/DDBJ whole genome shotgun (WGS) entry which is preliminary data.</text>
</comment>
<evidence type="ECO:0000313" key="8">
    <source>
        <dbReference type="EMBL" id="MEF2115247.1"/>
    </source>
</evidence>
<evidence type="ECO:0000256" key="3">
    <source>
        <dbReference type="ARBA" id="ARBA00022722"/>
    </source>
</evidence>
<dbReference type="Pfam" id="PF00075">
    <property type="entry name" value="RNase_H"/>
    <property type="match status" value="1"/>
</dbReference>
<dbReference type="RefSeq" id="WP_216255630.1">
    <property type="nucleotide sequence ID" value="NZ_JAZHFS010000045.1"/>
</dbReference>
<protein>
    <recommendedName>
        <fullName evidence="2">ribonuclease H</fullName>
        <ecNumber evidence="2">3.1.26.4</ecNumber>
    </recommendedName>
</protein>
<keyword evidence="4" id="KW-0479">Metal-binding</keyword>
<dbReference type="EC" id="3.1.26.4" evidence="2"/>
<keyword evidence="9" id="KW-1185">Reference proteome</keyword>
<accession>A0ABU7UV66</accession>
<organism evidence="8 9">
    <name type="scientific">Clostridium frigoriphilum</name>
    <dbReference type="NCBI Taxonomy" id="443253"/>
    <lineage>
        <taxon>Bacteria</taxon>
        <taxon>Bacillati</taxon>
        <taxon>Bacillota</taxon>
        <taxon>Clostridia</taxon>
        <taxon>Eubacteriales</taxon>
        <taxon>Clostridiaceae</taxon>
        <taxon>Clostridium</taxon>
    </lineage>
</organism>
<proteinExistence type="predicted"/>
<dbReference type="CDD" id="cd09277">
    <property type="entry name" value="RNase_HI_bacteria_like"/>
    <property type="match status" value="1"/>
</dbReference>
<gene>
    <name evidence="8" type="ORF">SJI18_23490</name>
</gene>
<dbReference type="InterPro" id="IPR011320">
    <property type="entry name" value="RNase_H1_N"/>
</dbReference>
<dbReference type="PANTHER" id="PTHR10642">
    <property type="entry name" value="RIBONUCLEASE H1"/>
    <property type="match status" value="1"/>
</dbReference>
<evidence type="ECO:0000256" key="4">
    <source>
        <dbReference type="ARBA" id="ARBA00022723"/>
    </source>
</evidence>